<name>A0A8B7NHS2_HYAAZ</name>
<protein>
    <submittedName>
        <fullName evidence="2">Uncharacterized protein LOC108670235</fullName>
    </submittedName>
</protein>
<dbReference type="KEGG" id="hazt:108670235"/>
<proteinExistence type="predicted"/>
<evidence type="ECO:0000313" key="1">
    <source>
        <dbReference type="Proteomes" id="UP000694843"/>
    </source>
</evidence>
<evidence type="ECO:0000313" key="2">
    <source>
        <dbReference type="RefSeq" id="XP_018013185.1"/>
    </source>
</evidence>
<sequence length="188" mass="22298">MEPATSNGQPSTSATERRVRFFQDYSVSPTPLFNRALVKQNMFMFSPNASTIDRITELRQEVFEKVEEYFKMMPMDEVHLVTKEMYFQFTKYHRILCEGLNFTEEDLTRLTDSELAIALDGMKKIEDIERFIQFCPIMQALRLRLQEQCIDYVEIVKELGEAYKRVLLKLEMLQNFTRKRSSQPHVML</sequence>
<dbReference type="AlphaFoldDB" id="A0A8B7NHS2"/>
<dbReference type="GeneID" id="108670235"/>
<accession>A0A8B7NHS2</accession>
<dbReference type="Proteomes" id="UP000694843">
    <property type="component" value="Unplaced"/>
</dbReference>
<dbReference type="RefSeq" id="XP_018013185.1">
    <property type="nucleotide sequence ID" value="XM_018157696.2"/>
</dbReference>
<reference evidence="2" key="1">
    <citation type="submission" date="2025-08" db="UniProtKB">
        <authorList>
            <consortium name="RefSeq"/>
        </authorList>
    </citation>
    <scope>IDENTIFICATION</scope>
    <source>
        <tissue evidence="2">Whole organism</tissue>
    </source>
</reference>
<keyword evidence="1" id="KW-1185">Reference proteome</keyword>
<organism evidence="1 2">
    <name type="scientific">Hyalella azteca</name>
    <name type="common">Amphipod</name>
    <dbReference type="NCBI Taxonomy" id="294128"/>
    <lineage>
        <taxon>Eukaryota</taxon>
        <taxon>Metazoa</taxon>
        <taxon>Ecdysozoa</taxon>
        <taxon>Arthropoda</taxon>
        <taxon>Crustacea</taxon>
        <taxon>Multicrustacea</taxon>
        <taxon>Malacostraca</taxon>
        <taxon>Eumalacostraca</taxon>
        <taxon>Peracarida</taxon>
        <taxon>Amphipoda</taxon>
        <taxon>Senticaudata</taxon>
        <taxon>Talitrida</taxon>
        <taxon>Talitroidea</taxon>
        <taxon>Hyalellidae</taxon>
        <taxon>Hyalella</taxon>
    </lineage>
</organism>
<gene>
    <name evidence="2" type="primary">LOC108670235</name>
</gene>